<dbReference type="InterPro" id="IPR006385">
    <property type="entry name" value="HAD_hydro_SerB1"/>
</dbReference>
<dbReference type="CDD" id="cd02612">
    <property type="entry name" value="HAD_PGPPase"/>
    <property type="match status" value="1"/>
</dbReference>
<comment type="similarity">
    <text evidence="2">Belongs to the HAD-like hydrolase superfamily. SerB family.</text>
</comment>
<accession>A0A5B0VC77</accession>
<proteinExistence type="inferred from homology"/>
<evidence type="ECO:0000256" key="6">
    <source>
        <dbReference type="ARBA" id="ARBA00022801"/>
    </source>
</evidence>
<dbReference type="FunFam" id="3.40.50.1000:FF:000025">
    <property type="entry name" value="HAD hydrolase, family IB"/>
    <property type="match status" value="1"/>
</dbReference>
<comment type="pathway">
    <text evidence="1">Amino-acid biosynthesis; L-histidine biosynthesis; L-histidine from 5-phospho-alpha-D-ribose 1-diphosphate: step 8/9.</text>
</comment>
<keyword evidence="5" id="KW-0479">Metal-binding</keyword>
<dbReference type="PANTHER" id="PTHR43344">
    <property type="entry name" value="PHOSPHOSERINE PHOSPHATASE"/>
    <property type="match status" value="1"/>
</dbReference>
<evidence type="ECO:0000256" key="10">
    <source>
        <dbReference type="ARBA" id="ARBA00053547"/>
    </source>
</evidence>
<evidence type="ECO:0000256" key="3">
    <source>
        <dbReference type="ARBA" id="ARBA00013085"/>
    </source>
</evidence>
<dbReference type="NCBIfam" id="TIGR01490">
    <property type="entry name" value="HAD-SF-IB-hyp1"/>
    <property type="match status" value="1"/>
</dbReference>
<reference evidence="11 12" key="1">
    <citation type="submission" date="2019-08" db="EMBL/GenBank/DDBJ databases">
        <title>Marinobacter ZYF650 sp. nov., a marine bacterium isolated from seawater of the Mariana trench.</title>
        <authorList>
            <person name="Ahmad W."/>
        </authorList>
    </citation>
    <scope>NUCLEOTIDE SEQUENCE [LARGE SCALE GENOMIC DNA]</scope>
    <source>
        <strain evidence="11 12">ZYF650</strain>
    </source>
</reference>
<evidence type="ECO:0000256" key="4">
    <source>
        <dbReference type="ARBA" id="ARBA00021697"/>
    </source>
</evidence>
<keyword evidence="6 11" id="KW-0378">Hydrolase</keyword>
<comment type="caution">
    <text evidence="11">The sequence shown here is derived from an EMBL/GenBank/DDBJ whole genome shotgun (WGS) entry which is preliminary data.</text>
</comment>
<comment type="function">
    <text evidence="10">Catalyzes the dephosphorylation of histidinol-phosphate to histidinol, the direct precursor of histidine.</text>
</comment>
<dbReference type="PANTHER" id="PTHR43344:SF13">
    <property type="entry name" value="PHOSPHATASE RV3661-RELATED"/>
    <property type="match status" value="1"/>
</dbReference>
<dbReference type="InterPro" id="IPR036412">
    <property type="entry name" value="HAD-like_sf"/>
</dbReference>
<dbReference type="GO" id="GO:0004401">
    <property type="term" value="F:histidinol-phosphatase activity"/>
    <property type="evidence" value="ECO:0007669"/>
    <property type="project" value="UniProtKB-EC"/>
</dbReference>
<organism evidence="11 12">
    <name type="scientific">Marinobacter salinexigens</name>
    <dbReference type="NCBI Taxonomy" id="2919747"/>
    <lineage>
        <taxon>Bacteria</taxon>
        <taxon>Pseudomonadati</taxon>
        <taxon>Pseudomonadota</taxon>
        <taxon>Gammaproteobacteria</taxon>
        <taxon>Pseudomonadales</taxon>
        <taxon>Marinobacteraceae</taxon>
        <taxon>Marinobacter</taxon>
    </lineage>
</organism>
<dbReference type="EMBL" id="VTUU01000009">
    <property type="protein sequence ID" value="KAA1171641.1"/>
    <property type="molecule type" value="Genomic_DNA"/>
</dbReference>
<evidence type="ECO:0000313" key="11">
    <source>
        <dbReference type="EMBL" id="KAA1171641.1"/>
    </source>
</evidence>
<dbReference type="SUPFAM" id="SSF56784">
    <property type="entry name" value="HAD-like"/>
    <property type="match status" value="1"/>
</dbReference>
<dbReference type="RefSeq" id="WP_149601255.1">
    <property type="nucleotide sequence ID" value="NZ_VTUU01000009.1"/>
</dbReference>
<comment type="catalytic activity">
    <reaction evidence="9">
        <text>L-histidinol phosphate + H2O = L-histidinol + phosphate</text>
        <dbReference type="Rhea" id="RHEA:14465"/>
        <dbReference type="ChEBI" id="CHEBI:15377"/>
        <dbReference type="ChEBI" id="CHEBI:43474"/>
        <dbReference type="ChEBI" id="CHEBI:57699"/>
        <dbReference type="ChEBI" id="CHEBI:57980"/>
        <dbReference type="EC" id="3.1.3.15"/>
    </reaction>
    <physiologicalReaction direction="left-to-right" evidence="9">
        <dbReference type="Rhea" id="RHEA:14466"/>
    </physiologicalReaction>
</comment>
<evidence type="ECO:0000313" key="12">
    <source>
        <dbReference type="Proteomes" id="UP000323161"/>
    </source>
</evidence>
<dbReference type="Gene3D" id="1.20.1440.100">
    <property type="entry name" value="SG protein - dephosphorylation function"/>
    <property type="match status" value="1"/>
</dbReference>
<dbReference type="InterPro" id="IPR023214">
    <property type="entry name" value="HAD_sf"/>
</dbReference>
<dbReference type="Gene3D" id="3.40.50.1000">
    <property type="entry name" value="HAD superfamily/HAD-like"/>
    <property type="match status" value="1"/>
</dbReference>
<dbReference type="NCBIfam" id="TIGR01488">
    <property type="entry name" value="HAD-SF-IB"/>
    <property type="match status" value="1"/>
</dbReference>
<evidence type="ECO:0000256" key="1">
    <source>
        <dbReference type="ARBA" id="ARBA00004970"/>
    </source>
</evidence>
<gene>
    <name evidence="11" type="ORF">FWJ25_15930</name>
</gene>
<keyword evidence="7" id="KW-0460">Magnesium</keyword>
<dbReference type="GO" id="GO:0046872">
    <property type="term" value="F:metal ion binding"/>
    <property type="evidence" value="ECO:0007669"/>
    <property type="project" value="UniProtKB-KW"/>
</dbReference>
<evidence type="ECO:0000256" key="9">
    <source>
        <dbReference type="ARBA" id="ARBA00052092"/>
    </source>
</evidence>
<protein>
    <recommendedName>
        <fullName evidence="4">Histidinol-phosphatase</fullName>
        <ecNumber evidence="3">3.1.3.15</ecNumber>
    </recommendedName>
    <alternativeName>
        <fullName evidence="8">Histidinol-phosphate phosphatase</fullName>
    </alternativeName>
</protein>
<evidence type="ECO:0000256" key="7">
    <source>
        <dbReference type="ARBA" id="ARBA00022842"/>
    </source>
</evidence>
<dbReference type="EC" id="3.1.3.15" evidence="3"/>
<name>A0A5B0VC77_9GAMM</name>
<keyword evidence="12" id="KW-1185">Reference proteome</keyword>
<dbReference type="AlphaFoldDB" id="A0A5B0VC77"/>
<evidence type="ECO:0000256" key="8">
    <source>
        <dbReference type="ARBA" id="ARBA00033209"/>
    </source>
</evidence>
<evidence type="ECO:0000256" key="2">
    <source>
        <dbReference type="ARBA" id="ARBA00009184"/>
    </source>
</evidence>
<dbReference type="Proteomes" id="UP000323161">
    <property type="component" value="Unassembled WGS sequence"/>
</dbReference>
<dbReference type="Pfam" id="PF12710">
    <property type="entry name" value="HAD"/>
    <property type="match status" value="1"/>
</dbReference>
<evidence type="ECO:0000256" key="5">
    <source>
        <dbReference type="ARBA" id="ARBA00022723"/>
    </source>
</evidence>
<sequence length="218" mass="24852">MTLAIFDLDNTLLAGDSDHAWGDFLVEEGIVDAEEYRKANDRFYQEYLNGELDILHYLGFALRPLAQHSMDDLLAWRERFMAHKVEPMMQKKAFQLLDSHREQGHTLMIITATNRFVTEPIAQALGIDHLIATEPEIINGHYTGKVAGIPSFQDGKVTRLNEWLDAYGENLAGAWFYSDSHNDVPLLQQVENPVAVDPDPKLEALARENDWKVMSLRD</sequence>
<dbReference type="InterPro" id="IPR050582">
    <property type="entry name" value="HAD-like_SerB"/>
</dbReference>